<evidence type="ECO:0000313" key="4">
    <source>
        <dbReference type="EMBL" id="AKK01999.1"/>
    </source>
</evidence>
<accession>A0A0G3GLF9</accession>
<keyword evidence="2" id="KW-0812">Transmembrane</keyword>
<feature type="signal peptide" evidence="3">
    <location>
        <begin position="1"/>
        <end position="21"/>
    </location>
</feature>
<proteinExistence type="predicted"/>
<keyword evidence="5" id="KW-1185">Reference proteome</keyword>
<feature type="compositionally biased region" description="Low complexity" evidence="1">
    <location>
        <begin position="118"/>
        <end position="148"/>
    </location>
</feature>
<dbReference type="OrthoDB" id="4424380at2"/>
<keyword evidence="3" id="KW-0732">Signal</keyword>
<dbReference type="PATRIC" id="fig|1050174.4.peg.111"/>
<feature type="chain" id="PRO_5005184486" evidence="3">
    <location>
        <begin position="22"/>
        <end position="309"/>
    </location>
</feature>
<gene>
    <name evidence="4" type="ORF">CEPID_00525</name>
</gene>
<organism evidence="4 5">
    <name type="scientific">Corynebacterium epidermidicanis</name>
    <dbReference type="NCBI Taxonomy" id="1050174"/>
    <lineage>
        <taxon>Bacteria</taxon>
        <taxon>Bacillati</taxon>
        <taxon>Actinomycetota</taxon>
        <taxon>Actinomycetes</taxon>
        <taxon>Mycobacteriales</taxon>
        <taxon>Corynebacteriaceae</taxon>
        <taxon>Corynebacterium</taxon>
    </lineage>
</organism>
<reference evidence="4 5" key="1">
    <citation type="submission" date="2015-05" db="EMBL/GenBank/DDBJ databases">
        <title>Complete genome sequence of Corynebacterium epidermidicanis DSM 45586, isolated from the skin of a dog suffering from pruritus.</title>
        <authorList>
            <person name="Ruckert C."/>
            <person name="Albersmeier A."/>
            <person name="Winkler A."/>
            <person name="Tauch A."/>
        </authorList>
    </citation>
    <scope>NUCLEOTIDE SEQUENCE [LARGE SCALE GENOMIC DNA]</scope>
    <source>
        <strain evidence="4 5">DSM 45586</strain>
    </source>
</reference>
<feature type="transmembrane region" description="Helical" evidence="2">
    <location>
        <begin position="282"/>
        <end position="304"/>
    </location>
</feature>
<dbReference type="Proteomes" id="UP000035368">
    <property type="component" value="Chromosome"/>
</dbReference>
<dbReference type="AlphaFoldDB" id="A0A0G3GLF9"/>
<evidence type="ECO:0000313" key="5">
    <source>
        <dbReference type="Proteomes" id="UP000035368"/>
    </source>
</evidence>
<evidence type="ECO:0000256" key="2">
    <source>
        <dbReference type="SAM" id="Phobius"/>
    </source>
</evidence>
<dbReference type="KEGG" id="cei:CEPID_00525"/>
<keyword evidence="2" id="KW-1133">Transmembrane helix</keyword>
<evidence type="ECO:0000256" key="1">
    <source>
        <dbReference type="SAM" id="MobiDB-lite"/>
    </source>
</evidence>
<sequence length="309" mass="31077">MRLIAPMIAVALALSATPAHAQLPGGMNLQSIAGETISVPAGQTTTVDLGYPVQANYSGGGWSVSSSGTSVTVTAPASGSASVPVTVAGQSASINLVAEQGAEVPTALNDVAPPAAPAAPTASSDSPEAPDAPASGSAKSPASGGAAPTDVDRSEAEQIALDATIEGNRIVAKLGLMQAVNLQSKFGGTSTDGVKLRYLNVDGQEIKGVKREINKEARTLTLTYPEGTTPDNPFVMEAVRDGKSIAVVTLTDPNVAAAKPVDPAKSPVQEPTVDSFSDSKKIGIYALAGVGILVVLAVLAGLFARGRRK</sequence>
<protein>
    <submittedName>
        <fullName evidence="4">Uncharacterized protein</fullName>
    </submittedName>
</protein>
<dbReference type="EMBL" id="CP011541">
    <property type="protein sequence ID" value="AKK01999.1"/>
    <property type="molecule type" value="Genomic_DNA"/>
</dbReference>
<keyword evidence="2" id="KW-0472">Membrane</keyword>
<dbReference type="STRING" id="1050174.CEPID_00525"/>
<name>A0A0G3GLF9_9CORY</name>
<feature type="region of interest" description="Disordered" evidence="1">
    <location>
        <begin position="109"/>
        <end position="153"/>
    </location>
</feature>
<dbReference type="RefSeq" id="WP_052843245.1">
    <property type="nucleotide sequence ID" value="NZ_CP011541.1"/>
</dbReference>
<evidence type="ECO:0000256" key="3">
    <source>
        <dbReference type="SAM" id="SignalP"/>
    </source>
</evidence>